<reference evidence="1 2" key="1">
    <citation type="submission" date="2013-11" db="EMBL/GenBank/DDBJ databases">
        <title>Genome sequencing of Stegodyphus mimosarum.</title>
        <authorList>
            <person name="Bechsgaard J."/>
        </authorList>
    </citation>
    <scope>NUCLEOTIDE SEQUENCE [LARGE SCALE GENOMIC DNA]</scope>
</reference>
<feature type="non-terminal residue" evidence="1">
    <location>
        <position position="43"/>
    </location>
</feature>
<proteinExistence type="predicted"/>
<keyword evidence="2" id="KW-1185">Reference proteome</keyword>
<dbReference type="AlphaFoldDB" id="A0A087UFD6"/>
<gene>
    <name evidence="1" type="ORF">X975_17877</name>
</gene>
<accession>A0A087UFD6</accession>
<feature type="non-terminal residue" evidence="1">
    <location>
        <position position="1"/>
    </location>
</feature>
<protein>
    <submittedName>
        <fullName evidence="1">Uncharacterized protein</fullName>
    </submittedName>
</protein>
<organism evidence="1 2">
    <name type="scientific">Stegodyphus mimosarum</name>
    <name type="common">African social velvet spider</name>
    <dbReference type="NCBI Taxonomy" id="407821"/>
    <lineage>
        <taxon>Eukaryota</taxon>
        <taxon>Metazoa</taxon>
        <taxon>Ecdysozoa</taxon>
        <taxon>Arthropoda</taxon>
        <taxon>Chelicerata</taxon>
        <taxon>Arachnida</taxon>
        <taxon>Araneae</taxon>
        <taxon>Araneomorphae</taxon>
        <taxon>Entelegynae</taxon>
        <taxon>Eresoidea</taxon>
        <taxon>Eresidae</taxon>
        <taxon>Stegodyphus</taxon>
    </lineage>
</organism>
<evidence type="ECO:0000313" key="2">
    <source>
        <dbReference type="Proteomes" id="UP000054359"/>
    </source>
</evidence>
<dbReference type="Proteomes" id="UP000054359">
    <property type="component" value="Unassembled WGS sequence"/>
</dbReference>
<sequence>SVLPQKDINSATMAVYHTHFLIVPFRRFMCLTPSFVHSLLQIT</sequence>
<dbReference type="EMBL" id="KK119580">
    <property type="protein sequence ID" value="KFM76075.1"/>
    <property type="molecule type" value="Genomic_DNA"/>
</dbReference>
<name>A0A087UFD6_STEMI</name>
<evidence type="ECO:0000313" key="1">
    <source>
        <dbReference type="EMBL" id="KFM76075.1"/>
    </source>
</evidence>